<reference evidence="1" key="1">
    <citation type="submission" date="2020-12" db="EMBL/GenBank/DDBJ databases">
        <title>Draft Genome of Candida africana.</title>
        <authorList>
            <person name="Ayanbimpe G.M."/>
            <person name="Enweani I.B."/>
            <person name="Aguiyi J.C."/>
            <person name="Nnadi U.P."/>
            <person name="Izam Y."/>
            <person name="Ubani A."/>
            <person name="Ngene A.C."/>
        </authorList>
    </citation>
    <scope>NUCLEOTIDE SEQUENCE</scope>
    <source>
        <strain evidence="1">CEC4854</strain>
    </source>
</reference>
<dbReference type="EMBL" id="JAENJO010000001">
    <property type="protein sequence ID" value="KAG8204926.1"/>
    <property type="molecule type" value="Genomic_DNA"/>
</dbReference>
<protein>
    <submittedName>
        <fullName evidence="1">CWC15</fullName>
    </submittedName>
</protein>
<gene>
    <name evidence="1" type="primary">CWC15</name>
    <name evidence="1" type="ORF">GWM34_00734</name>
</gene>
<evidence type="ECO:0000313" key="2">
    <source>
        <dbReference type="Proteomes" id="UP000742417"/>
    </source>
</evidence>
<dbReference type="Proteomes" id="UP000742417">
    <property type="component" value="Unassembled WGS sequence"/>
</dbReference>
<feature type="non-terminal residue" evidence="1">
    <location>
        <position position="1"/>
    </location>
</feature>
<keyword evidence="2" id="KW-1185">Reference proteome</keyword>
<comment type="caution">
    <text evidence="1">The sequence shown here is derived from an EMBL/GenBank/DDBJ whole genome shotgun (WGS) entry which is preliminary data.</text>
</comment>
<proteinExistence type="predicted"/>
<sequence length="227" mass="26439">MSTNHRPQLESKRGKVIKIKDTIQHARGLPQQTSIKYRQDIKNEKTINKFDDLQKHDNNKITSLESISPPTKKLKIESTKEITTEPLNQEIDKQSKLLLKNDDQSDIQPNEKLESDEEDSKDEEDDESSDDEDDDDDDDDETALLLKEIENIRREKEKQNSDSTNNSINNSLTLQTHDSSTKKKSWRLSTTFNNKSKKESTNDKNNNYTTDTLNSQHHQKFMSKYIR</sequence>
<name>A0ACB7FYB9_9ASCO</name>
<accession>A0ACB7FYB9</accession>
<evidence type="ECO:0000313" key="1">
    <source>
        <dbReference type="EMBL" id="KAG8204926.1"/>
    </source>
</evidence>
<organism evidence="1 2">
    <name type="scientific">Candida africana</name>
    <dbReference type="NCBI Taxonomy" id="241526"/>
    <lineage>
        <taxon>Eukaryota</taxon>
        <taxon>Fungi</taxon>
        <taxon>Dikarya</taxon>
        <taxon>Ascomycota</taxon>
        <taxon>Saccharomycotina</taxon>
        <taxon>Pichiomycetes</taxon>
        <taxon>Debaryomycetaceae</taxon>
        <taxon>Candida/Lodderomyces clade</taxon>
        <taxon>Candida</taxon>
    </lineage>
</organism>